<dbReference type="PROSITE" id="PS51257">
    <property type="entry name" value="PROKAR_LIPOPROTEIN"/>
    <property type="match status" value="1"/>
</dbReference>
<dbReference type="RefSeq" id="WP_204804589.1">
    <property type="nucleotide sequence ID" value="NZ_JACSNX010000014.1"/>
</dbReference>
<proteinExistence type="predicted"/>
<evidence type="ECO:0000313" key="2">
    <source>
        <dbReference type="EMBL" id="MBM6851653.1"/>
    </source>
</evidence>
<organism evidence="2 3">
    <name type="scientific">Oscillibacter valericigenes</name>
    <dbReference type="NCBI Taxonomy" id="351091"/>
    <lineage>
        <taxon>Bacteria</taxon>
        <taxon>Bacillati</taxon>
        <taxon>Bacillota</taxon>
        <taxon>Clostridia</taxon>
        <taxon>Eubacteriales</taxon>
        <taxon>Oscillospiraceae</taxon>
        <taxon>Oscillibacter</taxon>
    </lineage>
</organism>
<feature type="chain" id="PRO_5046580878" description="Lipoprotein" evidence="1">
    <location>
        <begin position="25"/>
        <end position="214"/>
    </location>
</feature>
<dbReference type="EMBL" id="JACSNX010000014">
    <property type="protein sequence ID" value="MBM6851653.1"/>
    <property type="molecule type" value="Genomic_DNA"/>
</dbReference>
<evidence type="ECO:0000313" key="3">
    <source>
        <dbReference type="Proteomes" id="UP000719500"/>
    </source>
</evidence>
<feature type="signal peptide" evidence="1">
    <location>
        <begin position="1"/>
        <end position="24"/>
    </location>
</feature>
<gene>
    <name evidence="2" type="ORF">H9X91_09425</name>
</gene>
<comment type="caution">
    <text evidence="2">The sequence shown here is derived from an EMBL/GenBank/DDBJ whole genome shotgun (WGS) entry which is preliminary data.</text>
</comment>
<keyword evidence="3" id="KW-1185">Reference proteome</keyword>
<reference evidence="2 3" key="1">
    <citation type="journal article" date="2021" name="Sci. Rep.">
        <title>The distribution of antibiotic resistance genes in chicken gut microbiota commensals.</title>
        <authorList>
            <person name="Juricova H."/>
            <person name="Matiasovicova J."/>
            <person name="Kubasova T."/>
            <person name="Cejkova D."/>
            <person name="Rychlik I."/>
        </authorList>
    </citation>
    <scope>NUCLEOTIDE SEQUENCE [LARGE SCALE GENOMIC DNA]</scope>
    <source>
        <strain evidence="2 3">An411</strain>
    </source>
</reference>
<evidence type="ECO:0000256" key="1">
    <source>
        <dbReference type="SAM" id="SignalP"/>
    </source>
</evidence>
<name>A0ABS2FW43_9FIRM</name>
<evidence type="ECO:0008006" key="4">
    <source>
        <dbReference type="Google" id="ProtNLM"/>
    </source>
</evidence>
<accession>A0ABS2FW43</accession>
<protein>
    <recommendedName>
        <fullName evidence="4">Lipoprotein</fullName>
    </recommendedName>
</protein>
<dbReference type="Proteomes" id="UP000719500">
    <property type="component" value="Unassembled WGS sequence"/>
</dbReference>
<sequence>MRFWRLLAVLLCLWGLAGCGALPAAEQSGDEAPPAVEAAAPETDGGLSAAMLEREARTLTEEEVRAAYDRAETAYGWFYLETLPSGPQTQEVDGWTYERVDYPGMENLADLQAYLRGLFSEEMVDDLLAVGGSHPLYRDVDGVLYVLPSGRERDPSKGAAVIQVEHTGETAYSVDVTVDLLDENGETVTGVECYAFPYEFVEDHWVFTDFRMVY</sequence>
<keyword evidence="1" id="KW-0732">Signal</keyword>